<keyword evidence="5 6" id="KW-0804">Transcription</keyword>
<comment type="caution">
    <text evidence="9">The sequence shown here is derived from an EMBL/GenBank/DDBJ whole genome shotgun (WGS) entry which is preliminary data.</text>
</comment>
<evidence type="ECO:0000256" key="3">
    <source>
        <dbReference type="ARBA" id="ARBA00022679"/>
    </source>
</evidence>
<dbReference type="GO" id="GO:0003899">
    <property type="term" value="F:DNA-directed RNA polymerase activity"/>
    <property type="evidence" value="ECO:0007669"/>
    <property type="project" value="UniProtKB-UniRule"/>
</dbReference>
<dbReference type="InterPro" id="IPR029757">
    <property type="entry name" value="RpoE"/>
</dbReference>
<keyword evidence="10" id="KW-1185">Reference proteome</keyword>
<dbReference type="InterPro" id="IPR038087">
    <property type="entry name" value="RNAP_delta_N_dom_sf"/>
</dbReference>
<keyword evidence="2 6" id="KW-0240">DNA-directed RNA polymerase</keyword>
<evidence type="ECO:0000313" key="10">
    <source>
        <dbReference type="Proteomes" id="UP000255326"/>
    </source>
</evidence>
<comment type="similarity">
    <text evidence="1 6">Belongs to the RpoE family.</text>
</comment>
<dbReference type="GO" id="GO:0006355">
    <property type="term" value="P:regulation of DNA-templated transcription"/>
    <property type="evidence" value="ECO:0007669"/>
    <property type="project" value="UniProtKB-UniRule"/>
</dbReference>
<keyword evidence="3 6" id="KW-0808">Transferase</keyword>
<feature type="compositionally biased region" description="Acidic residues" evidence="7">
    <location>
        <begin position="107"/>
        <end position="189"/>
    </location>
</feature>
<dbReference type="HAMAP" id="MF_00357">
    <property type="entry name" value="RNApol_bact_RpoE"/>
    <property type="match status" value="1"/>
</dbReference>
<name>A0A370GDX2_9BACI</name>
<evidence type="ECO:0000256" key="4">
    <source>
        <dbReference type="ARBA" id="ARBA00022695"/>
    </source>
</evidence>
<organism evidence="9 10">
    <name type="scientific">Falsibacillus pallidus</name>
    <dbReference type="NCBI Taxonomy" id="493781"/>
    <lineage>
        <taxon>Bacteria</taxon>
        <taxon>Bacillati</taxon>
        <taxon>Bacillota</taxon>
        <taxon>Bacilli</taxon>
        <taxon>Bacillales</taxon>
        <taxon>Bacillaceae</taxon>
        <taxon>Falsibacillus</taxon>
    </lineage>
</organism>
<accession>A0A370GDX2</accession>
<dbReference type="NCBIfam" id="TIGR04567">
    <property type="entry name" value="RNAP_delt_lowGC"/>
    <property type="match status" value="1"/>
</dbReference>
<dbReference type="AlphaFoldDB" id="A0A370GDX2"/>
<evidence type="ECO:0000256" key="1">
    <source>
        <dbReference type="ARBA" id="ARBA00009828"/>
    </source>
</evidence>
<dbReference type="InterPro" id="IPR007759">
    <property type="entry name" value="Asxl_HARE-HTH"/>
</dbReference>
<sequence length="189" mass="22458">MSLKGMSKDEKKEMSFIELAFEILKERKQPVAFSDLVEEISSILEIDKKAARGRLVQFYTDLNVEGSFITLGENRWGLREWYPIDQQEEETAPTIKPRKKKAKKVEEEDIEEIEEEDFDYDDLDDFEEEDLVEDDEDDDDDDDEDFDDIDEEEEIEEDLIEDDDFDLGDDEEEEEELEDEIEEEDKEDL</sequence>
<feature type="region of interest" description="Disordered" evidence="7">
    <location>
        <begin position="85"/>
        <end position="189"/>
    </location>
</feature>
<proteinExistence type="inferred from homology"/>
<evidence type="ECO:0000256" key="6">
    <source>
        <dbReference type="HAMAP-Rule" id="MF_00357"/>
    </source>
</evidence>
<dbReference type="EMBL" id="QQAY01000006">
    <property type="protein sequence ID" value="RDI41998.1"/>
    <property type="molecule type" value="Genomic_DNA"/>
</dbReference>
<comment type="subunit">
    <text evidence="6">RNAP is composed of a core of 2 alpha, a beta and a beta' subunits. The core is associated with a delta subunit and one of several sigma factors.</text>
</comment>
<feature type="domain" description="HTH HARE-type" evidence="8">
    <location>
        <begin position="14"/>
        <end position="81"/>
    </location>
</feature>
<evidence type="ECO:0000256" key="2">
    <source>
        <dbReference type="ARBA" id="ARBA00022478"/>
    </source>
</evidence>
<gene>
    <name evidence="6" type="primary">rpoE</name>
    <name evidence="9" type="ORF">DFR59_106157</name>
</gene>
<reference evidence="9 10" key="1">
    <citation type="submission" date="2018-07" db="EMBL/GenBank/DDBJ databases">
        <title>Genomic Encyclopedia of Type Strains, Phase IV (KMG-IV): sequencing the most valuable type-strain genomes for metagenomic binning, comparative biology and taxonomic classification.</title>
        <authorList>
            <person name="Goeker M."/>
        </authorList>
    </citation>
    <scope>NUCLEOTIDE SEQUENCE [LARGE SCALE GENOMIC DNA]</scope>
    <source>
        <strain evidence="9 10">DSM 25281</strain>
    </source>
</reference>
<dbReference type="Pfam" id="PF05066">
    <property type="entry name" value="HARE-HTH"/>
    <property type="match status" value="1"/>
</dbReference>
<evidence type="ECO:0000259" key="8">
    <source>
        <dbReference type="PROSITE" id="PS51913"/>
    </source>
</evidence>
<dbReference type="OrthoDB" id="401223at2"/>
<dbReference type="GO" id="GO:0000428">
    <property type="term" value="C:DNA-directed RNA polymerase complex"/>
    <property type="evidence" value="ECO:0007669"/>
    <property type="project" value="UniProtKB-KW"/>
</dbReference>
<dbReference type="Gene3D" id="1.10.10.1250">
    <property type="entry name" value="RNA polymerase, subunit delta, N-terminal domain"/>
    <property type="match status" value="1"/>
</dbReference>
<evidence type="ECO:0000256" key="5">
    <source>
        <dbReference type="ARBA" id="ARBA00023163"/>
    </source>
</evidence>
<comment type="function">
    <text evidence="6">Participates in both the initiation and recycling phases of transcription. In the presence of the delta subunit, RNAP displays an increased specificity of transcription, a decreased affinity for nucleic acids, and an increased efficiency of RNA synthesis because of enhanced recycling.</text>
</comment>
<protein>
    <recommendedName>
        <fullName evidence="6">Probable DNA-directed RNA polymerase subunit delta</fullName>
    </recommendedName>
    <alternativeName>
        <fullName evidence="6">RNAP delta factor</fullName>
    </alternativeName>
</protein>
<evidence type="ECO:0000313" key="9">
    <source>
        <dbReference type="EMBL" id="RDI41998.1"/>
    </source>
</evidence>
<evidence type="ECO:0000256" key="7">
    <source>
        <dbReference type="SAM" id="MobiDB-lite"/>
    </source>
</evidence>
<dbReference type="Proteomes" id="UP000255326">
    <property type="component" value="Unassembled WGS sequence"/>
</dbReference>
<dbReference type="PROSITE" id="PS51913">
    <property type="entry name" value="HTH_HARE"/>
    <property type="match status" value="1"/>
</dbReference>
<dbReference type="GO" id="GO:0006351">
    <property type="term" value="P:DNA-templated transcription"/>
    <property type="evidence" value="ECO:0007669"/>
    <property type="project" value="InterPro"/>
</dbReference>
<keyword evidence="4 6" id="KW-0548">Nucleotidyltransferase</keyword>